<dbReference type="InterPro" id="IPR058624">
    <property type="entry name" value="MdtA-like_HH"/>
</dbReference>
<keyword evidence="3" id="KW-0813">Transport</keyword>
<accession>A0A239K643</accession>
<dbReference type="NCBIfam" id="TIGR01730">
    <property type="entry name" value="RND_mfp"/>
    <property type="match status" value="1"/>
</dbReference>
<name>A0A239K643_9SPHN</name>
<evidence type="ECO:0000313" key="10">
    <source>
        <dbReference type="Proteomes" id="UP000198281"/>
    </source>
</evidence>
<dbReference type="InterPro" id="IPR058627">
    <property type="entry name" value="MdtA-like_C"/>
</dbReference>
<organism evidence="9 10">
    <name type="scientific">Edaphosphingomonas laterariae</name>
    <dbReference type="NCBI Taxonomy" id="861865"/>
    <lineage>
        <taxon>Bacteria</taxon>
        <taxon>Pseudomonadati</taxon>
        <taxon>Pseudomonadota</taxon>
        <taxon>Alphaproteobacteria</taxon>
        <taxon>Sphingomonadales</taxon>
        <taxon>Rhizorhabdaceae</taxon>
        <taxon>Edaphosphingomonas</taxon>
    </lineage>
</organism>
<dbReference type="Gene3D" id="2.40.30.170">
    <property type="match status" value="1"/>
</dbReference>
<dbReference type="Pfam" id="PF25954">
    <property type="entry name" value="Beta-barrel_RND_2"/>
    <property type="match status" value="1"/>
</dbReference>
<dbReference type="RefSeq" id="WP_179220937.1">
    <property type="nucleotide sequence ID" value="NZ_FZOS01000047.1"/>
</dbReference>
<feature type="domain" description="CusB-like beta-barrel" evidence="7">
    <location>
        <begin position="205"/>
        <end position="278"/>
    </location>
</feature>
<dbReference type="PANTHER" id="PTHR30469:SF15">
    <property type="entry name" value="HLYD FAMILY OF SECRETION PROTEINS"/>
    <property type="match status" value="1"/>
</dbReference>
<dbReference type="GO" id="GO:1990281">
    <property type="term" value="C:efflux pump complex"/>
    <property type="evidence" value="ECO:0007669"/>
    <property type="project" value="TreeGrafter"/>
</dbReference>
<evidence type="ECO:0000259" key="7">
    <source>
        <dbReference type="Pfam" id="PF25954"/>
    </source>
</evidence>
<evidence type="ECO:0000256" key="3">
    <source>
        <dbReference type="ARBA" id="ARBA00022448"/>
    </source>
</evidence>
<dbReference type="EMBL" id="FZOS01000047">
    <property type="protein sequence ID" value="SNT13837.1"/>
    <property type="molecule type" value="Genomic_DNA"/>
</dbReference>
<evidence type="ECO:0000256" key="4">
    <source>
        <dbReference type="SAM" id="SignalP"/>
    </source>
</evidence>
<protein>
    <submittedName>
        <fullName evidence="9">RND family efflux transporter, MFP subunit</fullName>
    </submittedName>
</protein>
<evidence type="ECO:0000313" key="9">
    <source>
        <dbReference type="EMBL" id="SNT13837.1"/>
    </source>
</evidence>
<dbReference type="AlphaFoldDB" id="A0A239K643"/>
<dbReference type="Gene3D" id="2.40.420.20">
    <property type="match status" value="1"/>
</dbReference>
<dbReference type="Pfam" id="PF25917">
    <property type="entry name" value="BSH_RND"/>
    <property type="match status" value="1"/>
</dbReference>
<keyword evidence="4" id="KW-0732">Signal</keyword>
<feature type="signal peptide" evidence="4">
    <location>
        <begin position="1"/>
        <end position="17"/>
    </location>
</feature>
<evidence type="ECO:0000259" key="5">
    <source>
        <dbReference type="Pfam" id="PF25876"/>
    </source>
</evidence>
<dbReference type="Pfam" id="PF25876">
    <property type="entry name" value="HH_MFP_RND"/>
    <property type="match status" value="1"/>
</dbReference>
<gene>
    <name evidence="9" type="ORF">SAMN06295912_1476</name>
</gene>
<dbReference type="GO" id="GO:0015562">
    <property type="term" value="F:efflux transmembrane transporter activity"/>
    <property type="evidence" value="ECO:0007669"/>
    <property type="project" value="TreeGrafter"/>
</dbReference>
<dbReference type="PANTHER" id="PTHR30469">
    <property type="entry name" value="MULTIDRUG RESISTANCE PROTEIN MDTA"/>
    <property type="match status" value="1"/>
</dbReference>
<feature type="chain" id="PRO_5012218582" evidence="4">
    <location>
        <begin position="18"/>
        <end position="359"/>
    </location>
</feature>
<feature type="domain" description="Multidrug resistance protein MdtA-like alpha-helical hairpin" evidence="5">
    <location>
        <begin position="98"/>
        <end position="163"/>
    </location>
</feature>
<dbReference type="PROSITE" id="PS51257">
    <property type="entry name" value="PROKAR_LIPOPROTEIN"/>
    <property type="match status" value="1"/>
</dbReference>
<dbReference type="InterPro" id="IPR058792">
    <property type="entry name" value="Beta-barrel_RND_2"/>
</dbReference>
<dbReference type="InterPro" id="IPR006143">
    <property type="entry name" value="RND_pump_MFP"/>
</dbReference>
<comment type="subcellular location">
    <subcellularLocation>
        <location evidence="1">Cell envelope</location>
    </subcellularLocation>
</comment>
<dbReference type="Gene3D" id="1.10.287.470">
    <property type="entry name" value="Helix hairpin bin"/>
    <property type="match status" value="1"/>
</dbReference>
<evidence type="ECO:0000259" key="6">
    <source>
        <dbReference type="Pfam" id="PF25917"/>
    </source>
</evidence>
<dbReference type="InterPro" id="IPR058625">
    <property type="entry name" value="MdtA-like_BSH"/>
</dbReference>
<evidence type="ECO:0000259" key="8">
    <source>
        <dbReference type="Pfam" id="PF25967"/>
    </source>
</evidence>
<feature type="domain" description="Multidrug resistance protein MdtA-like C-terminal permuted SH3" evidence="8">
    <location>
        <begin position="284"/>
        <end position="342"/>
    </location>
</feature>
<comment type="similarity">
    <text evidence="2">Belongs to the membrane fusion protein (MFP) (TC 8.A.1) family.</text>
</comment>
<dbReference type="Gene3D" id="2.40.50.100">
    <property type="match status" value="1"/>
</dbReference>
<reference evidence="10" key="1">
    <citation type="submission" date="2017-06" db="EMBL/GenBank/DDBJ databases">
        <authorList>
            <person name="Varghese N."/>
            <person name="Submissions S."/>
        </authorList>
    </citation>
    <scope>NUCLEOTIDE SEQUENCE [LARGE SCALE GENOMIC DNA]</scope>
    <source>
        <strain evidence="10">LNB2</strain>
    </source>
</reference>
<evidence type="ECO:0000256" key="2">
    <source>
        <dbReference type="ARBA" id="ARBA00009477"/>
    </source>
</evidence>
<keyword evidence="10" id="KW-1185">Reference proteome</keyword>
<proteinExistence type="inferred from homology"/>
<dbReference type="Pfam" id="PF25967">
    <property type="entry name" value="RND-MFP_C"/>
    <property type="match status" value="1"/>
</dbReference>
<feature type="domain" description="Multidrug resistance protein MdtA-like barrel-sandwich hybrid" evidence="6">
    <location>
        <begin position="61"/>
        <end position="191"/>
    </location>
</feature>
<dbReference type="Proteomes" id="UP000198281">
    <property type="component" value="Unassembled WGS sequence"/>
</dbReference>
<dbReference type="SUPFAM" id="SSF111369">
    <property type="entry name" value="HlyD-like secretion proteins"/>
    <property type="match status" value="1"/>
</dbReference>
<evidence type="ECO:0000256" key="1">
    <source>
        <dbReference type="ARBA" id="ARBA00004196"/>
    </source>
</evidence>
<sequence>MARLAPLLPLSALIALCACTGEKPVKDERRAVSVQQITDAAGPGTITYAGDIRSAYESQLGFQVAGRIISRSVEPGDTVRAGQALFRIDGSDYARAADSAAAQTGAAQSAAATQAADLARSRALLKQGFISQAEYDQQKATTDQAQAQLRAARAQGGTASAQLGRTVLTAPRAGVVTKVEGEVGQVVGAGQIVITLADPARPEIAVALPEGGLGAVRSARSFAIRLWSDPTRRYTATLRSIAGAADPVTRTFAAKFAIAAPAGALHIGETAELAVETERTRGGVLVPLTAIMDVKGRAQAWVLDRATMTVQPRAVKVGPAQGDRLAILAGLKPGDTIVTAGIHLLRAGETVRIAEVPRS</sequence>